<dbReference type="InterPro" id="IPR017441">
    <property type="entry name" value="Protein_kinase_ATP_BS"/>
</dbReference>
<evidence type="ECO:0000256" key="7">
    <source>
        <dbReference type="PROSITE-ProRule" id="PRU10141"/>
    </source>
</evidence>
<dbReference type="FunFam" id="1.10.510.10:FF:000021">
    <property type="entry name" value="Serine/threonine protein kinase"/>
    <property type="match status" value="1"/>
</dbReference>
<dbReference type="AlphaFoldDB" id="A0A2U3K6D0"/>
<dbReference type="GO" id="GO:0004674">
    <property type="term" value="F:protein serine/threonine kinase activity"/>
    <property type="evidence" value="ECO:0007669"/>
    <property type="project" value="UniProtKB-KW"/>
</dbReference>
<dbReference type="Gene3D" id="1.10.510.10">
    <property type="entry name" value="Transferase(Phosphotransferase) domain 1"/>
    <property type="match status" value="1"/>
</dbReference>
<proteinExistence type="predicted"/>
<dbReference type="PROSITE" id="PS50011">
    <property type="entry name" value="PROTEIN_KINASE_DOM"/>
    <property type="match status" value="1"/>
</dbReference>
<keyword evidence="2 9" id="KW-0723">Serine/threonine-protein kinase</keyword>
<keyword evidence="6 7" id="KW-0067">ATP-binding</keyword>
<dbReference type="SUPFAM" id="SSF82171">
    <property type="entry name" value="DPP6 N-terminal domain-like"/>
    <property type="match status" value="1"/>
</dbReference>
<dbReference type="PANTHER" id="PTHR43289">
    <property type="entry name" value="MITOGEN-ACTIVATED PROTEIN KINASE KINASE KINASE 20-RELATED"/>
    <property type="match status" value="1"/>
</dbReference>
<reference evidence="10" key="1">
    <citation type="submission" date="2018-02" db="EMBL/GenBank/DDBJ databases">
        <authorList>
            <person name="Hausmann B."/>
        </authorList>
    </citation>
    <scope>NUCLEOTIDE SEQUENCE [LARGE SCALE GENOMIC DNA]</scope>
    <source>
        <strain evidence="10">Peat soil MAG SbA1</strain>
    </source>
</reference>
<evidence type="ECO:0000313" key="10">
    <source>
        <dbReference type="Proteomes" id="UP000238701"/>
    </source>
</evidence>
<keyword evidence="3" id="KW-0808">Transferase</keyword>
<feature type="domain" description="Protein kinase" evidence="8">
    <location>
        <begin position="9"/>
        <end position="281"/>
    </location>
</feature>
<dbReference type="InterPro" id="IPR011042">
    <property type="entry name" value="6-blade_b-propeller_TolB-like"/>
</dbReference>
<dbReference type="PROSITE" id="PS00107">
    <property type="entry name" value="PROTEIN_KINASE_ATP"/>
    <property type="match status" value="1"/>
</dbReference>
<dbReference type="SUPFAM" id="SSF56112">
    <property type="entry name" value="Protein kinase-like (PK-like)"/>
    <property type="match status" value="1"/>
</dbReference>
<evidence type="ECO:0000256" key="2">
    <source>
        <dbReference type="ARBA" id="ARBA00022527"/>
    </source>
</evidence>
<gene>
    <name evidence="9" type="ORF">SBA1_140113</name>
</gene>
<accession>A0A2U3K6D0</accession>
<evidence type="ECO:0000256" key="1">
    <source>
        <dbReference type="ARBA" id="ARBA00012513"/>
    </source>
</evidence>
<dbReference type="OrthoDB" id="99400at2"/>
<dbReference type="Gene3D" id="3.30.200.20">
    <property type="entry name" value="Phosphorylase Kinase, domain 1"/>
    <property type="match status" value="1"/>
</dbReference>
<evidence type="ECO:0000256" key="4">
    <source>
        <dbReference type="ARBA" id="ARBA00022741"/>
    </source>
</evidence>
<feature type="binding site" evidence="7">
    <location>
        <position position="38"/>
    </location>
    <ligand>
        <name>ATP</name>
        <dbReference type="ChEBI" id="CHEBI:30616"/>
    </ligand>
</feature>
<sequence>MLGQTISHYSIVEKLGGGGMGVVYKAEDVKLHRFVALKFLPDEISKDAQALARFQREAQAASALNHPNICTIYEIDDRHGQTFIAMEFLDGLTLKHRIAGRPMETEMILSLAIEIADALDAAHAAGIIHRDVKPANIFVTKRGHAKVLDFGLAKVALKPEGVAMSVQTIDSEEHLTSPGSALGTVAYMSPEQVRARELDGRTDLFSFGVVLYEMATGTLPFRGETSGVIFKAILDAAPTPAMRLNPDVPPRLEDIVNKALEKDRDLRYQSAAEMLADLKRLKRDTDSDRISSSGRRAVQDLPVEAATRPVAAAPQSTGLSQKRYMGLAVGCAVLAPALAAYHFWPRSNPPSGPAKITQISQWNKPMLDAKLAPDGHAVAFVSPIGGIMQVFLMLTSGGEPLQLTNDEGDKFVSNFSPDGREIYYSRVVGQDEVWAVPALGGVPRRVVSGWLAVPSSDGSFIYYARSEGPGIFRVGKSGLNEETVYDSKGSRLYFIPLLLFPGDNDLLAAAVPADIGPKFHFYRINLTSHEAIDLGEVSGNLYDVVWAEPGKTVLFSRVATGLTNIWKYSLKDHSLAQISFGTGPDFSPMPDPEGKGIYYVNGKTSGFLTAYHVQSKESTDIVSEDASQPIISPDGKRVMYIALLSPQGRELWVSDIGGGNKVKIATGEGLTTGFWAPDNFHLSFAEAETGTGSGKAYIVGADGSGLRQLPPLGGVPSNPVWSPDQKSIYLTIQEKMGTIYSIWKWSVDSSTAEKFMDECGSPWDADSGGRFLLGNIGEGEKTGIYEVSTSDKKCIPLLPGVVTDSAVYAPDSKSFLYAVVARGEATIYRQAWRDGKTIGAPQIALKVPFAFPLAYNGNGYDFSRDLSTIVYARPGGHADLYLLSQK</sequence>
<dbReference type="GO" id="GO:0005524">
    <property type="term" value="F:ATP binding"/>
    <property type="evidence" value="ECO:0007669"/>
    <property type="project" value="UniProtKB-UniRule"/>
</dbReference>
<evidence type="ECO:0000259" key="8">
    <source>
        <dbReference type="PROSITE" id="PS50011"/>
    </source>
</evidence>
<dbReference type="SUPFAM" id="SSF63825">
    <property type="entry name" value="YWTD domain"/>
    <property type="match status" value="1"/>
</dbReference>
<dbReference type="Gene3D" id="2.120.10.30">
    <property type="entry name" value="TolB, C-terminal domain"/>
    <property type="match status" value="2"/>
</dbReference>
<dbReference type="SMART" id="SM00220">
    <property type="entry name" value="S_TKc"/>
    <property type="match status" value="1"/>
</dbReference>
<evidence type="ECO:0000313" key="9">
    <source>
        <dbReference type="EMBL" id="SPF35222.1"/>
    </source>
</evidence>
<dbReference type="InterPro" id="IPR011009">
    <property type="entry name" value="Kinase-like_dom_sf"/>
</dbReference>
<dbReference type="PROSITE" id="PS00108">
    <property type="entry name" value="PROTEIN_KINASE_ST"/>
    <property type="match status" value="1"/>
</dbReference>
<keyword evidence="4 7" id="KW-0547">Nucleotide-binding</keyword>
<protein>
    <recommendedName>
        <fullName evidence="1">non-specific serine/threonine protein kinase</fullName>
        <ecNumber evidence="1">2.7.11.1</ecNumber>
    </recommendedName>
</protein>
<evidence type="ECO:0000256" key="3">
    <source>
        <dbReference type="ARBA" id="ARBA00022679"/>
    </source>
</evidence>
<dbReference type="InterPro" id="IPR000719">
    <property type="entry name" value="Prot_kinase_dom"/>
</dbReference>
<dbReference type="Proteomes" id="UP000238701">
    <property type="component" value="Unassembled WGS sequence"/>
</dbReference>
<evidence type="ECO:0000256" key="5">
    <source>
        <dbReference type="ARBA" id="ARBA00022777"/>
    </source>
</evidence>
<dbReference type="InterPro" id="IPR008271">
    <property type="entry name" value="Ser/Thr_kinase_AS"/>
</dbReference>
<dbReference type="EMBL" id="OMOD01000046">
    <property type="protein sequence ID" value="SPF35222.1"/>
    <property type="molecule type" value="Genomic_DNA"/>
</dbReference>
<name>A0A2U3K6D0_9BACT</name>
<evidence type="ECO:0000256" key="6">
    <source>
        <dbReference type="ARBA" id="ARBA00022840"/>
    </source>
</evidence>
<dbReference type="Pfam" id="PF00069">
    <property type="entry name" value="Pkinase"/>
    <property type="match status" value="1"/>
</dbReference>
<dbReference type="EC" id="2.7.11.1" evidence="1"/>
<dbReference type="CDD" id="cd14014">
    <property type="entry name" value="STKc_PknB_like"/>
    <property type="match status" value="1"/>
</dbReference>
<organism evidence="9 10">
    <name type="scientific">Candidatus Sulfotelmatobacter kueseliae</name>
    <dbReference type="NCBI Taxonomy" id="2042962"/>
    <lineage>
        <taxon>Bacteria</taxon>
        <taxon>Pseudomonadati</taxon>
        <taxon>Acidobacteriota</taxon>
        <taxon>Terriglobia</taxon>
        <taxon>Terriglobales</taxon>
        <taxon>Candidatus Korobacteraceae</taxon>
        <taxon>Candidatus Sulfotelmatobacter</taxon>
    </lineage>
</organism>
<keyword evidence="5 9" id="KW-0418">Kinase</keyword>
<dbReference type="PANTHER" id="PTHR43289:SF6">
    <property type="entry name" value="SERINE_THREONINE-PROTEIN KINASE NEKL-3"/>
    <property type="match status" value="1"/>
</dbReference>